<accession>A0A514D322</accession>
<sequence>MRSSPNFLVVSRSEEAGGGNVGQVGADSARSPSPPDHTTHQWPRRDDLEFNELNVSLKISYKTLVLAFVLFDVFHKVVNVVFDLDFL</sequence>
<name>A0A514D322_9VIRU</name>
<evidence type="ECO:0000313" key="2">
    <source>
        <dbReference type="EMBL" id="QDH87996.1"/>
    </source>
</evidence>
<feature type="region of interest" description="Disordered" evidence="1">
    <location>
        <begin position="12"/>
        <end position="44"/>
    </location>
</feature>
<proteinExistence type="predicted"/>
<protein>
    <submittedName>
        <fullName evidence="2">Uncharacterized protein</fullName>
    </submittedName>
</protein>
<reference evidence="2" key="1">
    <citation type="submission" date="2019-05" db="EMBL/GenBank/DDBJ databases">
        <title>Metatranscriptomic reconstruction reveals RNA viruses with the potential to shape carbon cycling in soil.</title>
        <authorList>
            <person name="Starr E.P."/>
            <person name="Nuccio E."/>
            <person name="Pett-Ridge J."/>
            <person name="Banfield J.F."/>
            <person name="Firestone M.K."/>
        </authorList>
    </citation>
    <scope>NUCLEOTIDE SEQUENCE</scope>
    <source>
        <strain evidence="2">H1_Rhizo_25_scaffold_1498</strain>
    </source>
</reference>
<evidence type="ECO:0000256" key="1">
    <source>
        <dbReference type="SAM" id="MobiDB-lite"/>
    </source>
</evidence>
<gene>
    <name evidence="2" type="ORF">H1Rhizo251498_000002</name>
</gene>
<organism evidence="2">
    <name type="scientific">Leviviridae sp</name>
    <dbReference type="NCBI Taxonomy" id="2027243"/>
    <lineage>
        <taxon>Viruses</taxon>
        <taxon>Riboviria</taxon>
        <taxon>Orthornavirae</taxon>
        <taxon>Lenarviricota</taxon>
        <taxon>Leviviricetes</taxon>
        <taxon>Norzivirales</taxon>
        <taxon>Fiersviridae</taxon>
    </lineage>
</organism>
<dbReference type="EMBL" id="MN033780">
    <property type="protein sequence ID" value="QDH87996.1"/>
    <property type="molecule type" value="Genomic_RNA"/>
</dbReference>